<evidence type="ECO:0000313" key="1">
    <source>
        <dbReference type="EMBL" id="GFQ81749.1"/>
    </source>
</evidence>
<reference evidence="1" key="1">
    <citation type="submission" date="2020-07" db="EMBL/GenBank/DDBJ databases">
        <title>Multicomponent nature underlies the extraordinary mechanical properties of spider dragline silk.</title>
        <authorList>
            <person name="Kono N."/>
            <person name="Nakamura H."/>
            <person name="Mori M."/>
            <person name="Yoshida Y."/>
            <person name="Ohtoshi R."/>
            <person name="Malay A.D."/>
            <person name="Moran D.A.P."/>
            <person name="Tomita M."/>
            <person name="Numata K."/>
            <person name="Arakawa K."/>
        </authorList>
    </citation>
    <scope>NUCLEOTIDE SEQUENCE</scope>
</reference>
<protein>
    <submittedName>
        <fullName evidence="1">Integrase catalytic domain-containing protein</fullName>
    </submittedName>
</protein>
<accession>A0A8X6FL19</accession>
<gene>
    <name evidence="1" type="primary">X975_18538</name>
    <name evidence="1" type="ORF">TNCT_677741</name>
</gene>
<comment type="caution">
    <text evidence="1">The sequence shown here is derived from an EMBL/GenBank/DDBJ whole genome shotgun (WGS) entry which is preliminary data.</text>
</comment>
<dbReference type="Proteomes" id="UP000887116">
    <property type="component" value="Unassembled WGS sequence"/>
</dbReference>
<evidence type="ECO:0000313" key="2">
    <source>
        <dbReference type="Proteomes" id="UP000887116"/>
    </source>
</evidence>
<organism evidence="1 2">
    <name type="scientific">Trichonephila clavata</name>
    <name type="common">Joro spider</name>
    <name type="synonym">Nephila clavata</name>
    <dbReference type="NCBI Taxonomy" id="2740835"/>
    <lineage>
        <taxon>Eukaryota</taxon>
        <taxon>Metazoa</taxon>
        <taxon>Ecdysozoa</taxon>
        <taxon>Arthropoda</taxon>
        <taxon>Chelicerata</taxon>
        <taxon>Arachnida</taxon>
        <taxon>Araneae</taxon>
        <taxon>Araneomorphae</taxon>
        <taxon>Entelegynae</taxon>
        <taxon>Araneoidea</taxon>
        <taxon>Nephilidae</taxon>
        <taxon>Trichonephila</taxon>
    </lineage>
</organism>
<proteinExistence type="predicted"/>
<dbReference type="OrthoDB" id="6429900at2759"/>
<keyword evidence="2" id="KW-1185">Reference proteome</keyword>
<dbReference type="EMBL" id="BMAO01002572">
    <property type="protein sequence ID" value="GFQ81749.1"/>
    <property type="molecule type" value="Genomic_DNA"/>
</dbReference>
<dbReference type="AlphaFoldDB" id="A0A8X6FL19"/>
<sequence>MKDFLTAASMPDKNLCMDDFVASIETEPQIITLRREITDLMLLIKIPTHKWAINSLMLQNLLRTQVEEFETIVKILGIEWNTKLDTFGNAFSTSLWAVQDKP</sequence>
<name>A0A8X6FL19_TRICU</name>